<feature type="domain" description="PAS" evidence="2">
    <location>
        <begin position="66"/>
        <end position="136"/>
    </location>
</feature>
<sequence>MTGKTFPSADALRARAENIAKSKPRQPESMNPEQMRDLLEEFQIHEIELELQNEELRRSHIKEEETRQHYFNLFHHAPVGYAVLDSAGIIKQANAALGKMIGKESAELHHKAFADFLRPEDSHVFRSRFKSLLNYPDGKSLEVQIASKGLSTIHASIHAVPHPRKASKEGSAAEELLLSITDITVQKKAEAQLQEALDSSRQHVREISGLLKGARAVLEQKDFAQTARLIFDVCRELTGAASGYVALLSDDGEENELLFLEAGGLPCSVDPNLPMPVRGLRAEAYNLNTVVYDNDFMESQWVKYMPPGHVVLNNVLFAPLVINGVTVGIIGLANKDGDFNENDIKMAAGLGELAAIALQNSRNLEKRQEAEKARERTIQELETALSEVKKLSGLLPICAHCKKIRDDQGYWKQLEAYITSHSEVWFSHSVCPTCAKIHYPDIDIYEEEP</sequence>
<evidence type="ECO:0000313" key="4">
    <source>
        <dbReference type="Proteomes" id="UP000183994"/>
    </source>
</evidence>
<organism evidence="3 4">
    <name type="scientific">Desulfatibacillum alkenivorans DSM 16219</name>
    <dbReference type="NCBI Taxonomy" id="1121393"/>
    <lineage>
        <taxon>Bacteria</taxon>
        <taxon>Pseudomonadati</taxon>
        <taxon>Thermodesulfobacteriota</taxon>
        <taxon>Desulfobacteria</taxon>
        <taxon>Desulfobacterales</taxon>
        <taxon>Desulfatibacillaceae</taxon>
        <taxon>Desulfatibacillum</taxon>
    </lineage>
</organism>
<dbReference type="InterPro" id="IPR000014">
    <property type="entry name" value="PAS"/>
</dbReference>
<dbReference type="CDD" id="cd00130">
    <property type="entry name" value="PAS"/>
    <property type="match status" value="1"/>
</dbReference>
<dbReference type="Gene3D" id="3.30.450.20">
    <property type="entry name" value="PAS domain"/>
    <property type="match status" value="1"/>
</dbReference>
<dbReference type="Pfam" id="PF13185">
    <property type="entry name" value="GAF_2"/>
    <property type="match status" value="1"/>
</dbReference>
<evidence type="ECO:0000313" key="3">
    <source>
        <dbReference type="EMBL" id="SHI50674.1"/>
    </source>
</evidence>
<proteinExistence type="predicted"/>
<dbReference type="InterPro" id="IPR035965">
    <property type="entry name" value="PAS-like_dom_sf"/>
</dbReference>
<dbReference type="PROSITE" id="PS50112">
    <property type="entry name" value="PAS"/>
    <property type="match status" value="1"/>
</dbReference>
<dbReference type="InterPro" id="IPR029016">
    <property type="entry name" value="GAF-like_dom_sf"/>
</dbReference>
<protein>
    <submittedName>
        <fullName evidence="3">PAS domain S-box-containing protein</fullName>
    </submittedName>
</protein>
<dbReference type="Gene3D" id="3.30.450.40">
    <property type="match status" value="1"/>
</dbReference>
<feature type="coiled-coil region" evidence="1">
    <location>
        <begin position="35"/>
        <end position="64"/>
    </location>
</feature>
<dbReference type="SUPFAM" id="SSF55785">
    <property type="entry name" value="PYP-like sensor domain (PAS domain)"/>
    <property type="match status" value="1"/>
</dbReference>
<accession>A0A1M6BPY0</accession>
<dbReference type="SMART" id="SM00065">
    <property type="entry name" value="GAF"/>
    <property type="match status" value="1"/>
</dbReference>
<dbReference type="NCBIfam" id="TIGR00229">
    <property type="entry name" value="sensory_box"/>
    <property type="match status" value="1"/>
</dbReference>
<gene>
    <name evidence="3" type="ORF">SAMN02745216_00039</name>
</gene>
<feature type="coiled-coil region" evidence="1">
    <location>
        <begin position="356"/>
        <end position="387"/>
    </location>
</feature>
<evidence type="ECO:0000256" key="1">
    <source>
        <dbReference type="SAM" id="Coils"/>
    </source>
</evidence>
<dbReference type="GO" id="GO:0006355">
    <property type="term" value="P:regulation of DNA-templated transcription"/>
    <property type="evidence" value="ECO:0007669"/>
    <property type="project" value="InterPro"/>
</dbReference>
<dbReference type="RefSeq" id="WP_073471742.1">
    <property type="nucleotide sequence ID" value="NZ_FQZU01000001.1"/>
</dbReference>
<dbReference type="Pfam" id="PF00989">
    <property type="entry name" value="PAS"/>
    <property type="match status" value="1"/>
</dbReference>
<dbReference type="InterPro" id="IPR013767">
    <property type="entry name" value="PAS_fold"/>
</dbReference>
<dbReference type="AlphaFoldDB" id="A0A1M6BPY0"/>
<evidence type="ECO:0000259" key="2">
    <source>
        <dbReference type="PROSITE" id="PS50112"/>
    </source>
</evidence>
<dbReference type="Proteomes" id="UP000183994">
    <property type="component" value="Unassembled WGS sequence"/>
</dbReference>
<dbReference type="OrthoDB" id="5417406at2"/>
<dbReference type="InterPro" id="IPR003018">
    <property type="entry name" value="GAF"/>
</dbReference>
<keyword evidence="4" id="KW-1185">Reference proteome</keyword>
<dbReference type="SUPFAM" id="SSF55781">
    <property type="entry name" value="GAF domain-like"/>
    <property type="match status" value="1"/>
</dbReference>
<dbReference type="STRING" id="1121393.SAMN02745216_00039"/>
<reference evidence="4" key="1">
    <citation type="submission" date="2016-11" db="EMBL/GenBank/DDBJ databases">
        <authorList>
            <person name="Varghese N."/>
            <person name="Submissions S."/>
        </authorList>
    </citation>
    <scope>NUCLEOTIDE SEQUENCE [LARGE SCALE GENOMIC DNA]</scope>
    <source>
        <strain evidence="4">DSM 16219</strain>
    </source>
</reference>
<keyword evidence="1" id="KW-0175">Coiled coil</keyword>
<dbReference type="SMART" id="SM00091">
    <property type="entry name" value="PAS"/>
    <property type="match status" value="1"/>
</dbReference>
<name>A0A1M6BPY0_9BACT</name>
<dbReference type="EMBL" id="FQZU01000001">
    <property type="protein sequence ID" value="SHI50674.1"/>
    <property type="molecule type" value="Genomic_DNA"/>
</dbReference>